<gene>
    <name evidence="2" type="ORF">SAMN05421786_10816</name>
</gene>
<keyword evidence="1 2" id="KW-0378">Hydrolase</keyword>
<dbReference type="InterPro" id="IPR051540">
    <property type="entry name" value="S-2-haloacid_dehalogenase"/>
</dbReference>
<proteinExistence type="predicted"/>
<dbReference type="GO" id="GO:0016787">
    <property type="term" value="F:hydrolase activity"/>
    <property type="evidence" value="ECO:0007669"/>
    <property type="project" value="UniProtKB-KW"/>
</dbReference>
<dbReference type="InterPro" id="IPR036412">
    <property type="entry name" value="HAD-like_sf"/>
</dbReference>
<protein>
    <submittedName>
        <fullName evidence="2">Putative hydrolase of the HAD superfamily</fullName>
    </submittedName>
</protein>
<evidence type="ECO:0000256" key="1">
    <source>
        <dbReference type="ARBA" id="ARBA00022801"/>
    </source>
</evidence>
<organism evidence="2 3">
    <name type="scientific">Chryseobacterium ureilyticum</name>
    <dbReference type="NCBI Taxonomy" id="373668"/>
    <lineage>
        <taxon>Bacteria</taxon>
        <taxon>Pseudomonadati</taxon>
        <taxon>Bacteroidota</taxon>
        <taxon>Flavobacteriia</taxon>
        <taxon>Flavobacteriales</taxon>
        <taxon>Weeksellaceae</taxon>
        <taxon>Chryseobacterium group</taxon>
        <taxon>Chryseobacterium</taxon>
    </lineage>
</organism>
<dbReference type="InterPro" id="IPR023198">
    <property type="entry name" value="PGP-like_dom2"/>
</dbReference>
<dbReference type="EMBL" id="FTOL01000008">
    <property type="protein sequence ID" value="SIT18911.1"/>
    <property type="molecule type" value="Genomic_DNA"/>
</dbReference>
<dbReference type="CDD" id="cd07515">
    <property type="entry name" value="HAD-like"/>
    <property type="match status" value="1"/>
</dbReference>
<dbReference type="STRING" id="373668.SAMN05421786_10816"/>
<dbReference type="InterPro" id="IPR023214">
    <property type="entry name" value="HAD_sf"/>
</dbReference>
<evidence type="ECO:0000313" key="2">
    <source>
        <dbReference type="EMBL" id="SIT18911.1"/>
    </source>
</evidence>
<reference evidence="3" key="1">
    <citation type="submission" date="2017-01" db="EMBL/GenBank/DDBJ databases">
        <authorList>
            <person name="Varghese N."/>
            <person name="Submissions S."/>
        </authorList>
    </citation>
    <scope>NUCLEOTIDE SEQUENCE [LARGE SCALE GENOMIC DNA]</scope>
    <source>
        <strain evidence="3">DSM 18017</strain>
    </source>
</reference>
<dbReference type="Pfam" id="PF00702">
    <property type="entry name" value="Hydrolase"/>
    <property type="match status" value="1"/>
</dbReference>
<dbReference type="AlphaFoldDB" id="A0A1N7Q7V5"/>
<dbReference type="Gene3D" id="1.10.150.240">
    <property type="entry name" value="Putative phosphatase, domain 2"/>
    <property type="match status" value="1"/>
</dbReference>
<dbReference type="PANTHER" id="PTHR43316:SF8">
    <property type="entry name" value="HAD FAMILY HYDROLASE"/>
    <property type="match status" value="1"/>
</dbReference>
<evidence type="ECO:0000313" key="3">
    <source>
        <dbReference type="Proteomes" id="UP000186744"/>
    </source>
</evidence>
<keyword evidence="3" id="KW-1185">Reference proteome</keyword>
<dbReference type="PANTHER" id="PTHR43316">
    <property type="entry name" value="HYDROLASE, HALOACID DELAHOGENASE-RELATED"/>
    <property type="match status" value="1"/>
</dbReference>
<dbReference type="SFLD" id="SFLDS00003">
    <property type="entry name" value="Haloacid_Dehalogenase"/>
    <property type="match status" value="1"/>
</dbReference>
<dbReference type="SUPFAM" id="SSF56784">
    <property type="entry name" value="HAD-like"/>
    <property type="match status" value="1"/>
</dbReference>
<name>A0A1N7Q7V5_9FLAO</name>
<dbReference type="Proteomes" id="UP000186744">
    <property type="component" value="Unassembled WGS sequence"/>
</dbReference>
<dbReference type="SFLD" id="SFLDG01129">
    <property type="entry name" value="C1.5:_HAD__Beta-PGM__Phosphata"/>
    <property type="match status" value="1"/>
</dbReference>
<sequence length="254" mass="29480">MYSGQLSFSVLFIMLKFESEIYKTKMNNHITTIAFDADDTLWINEPYFQEAEKEFCKLLEDYLPQHSVSQELFKTEMQNLHLYGYGVKGFMLCMIETISRVTNNTASLQLVNKAIELGQELLQKPIELLDGVTETLESLKGKYRLVVATKGDLLDQERKLKNSGLQEYFHHIEIMSDKKENDYKKLLKHLDCQPENFLMLGNSIKSDILPVLEIGGSAAHIPYHVTWSHEQHDVNLEHENFMELKSIDEILKFL</sequence>
<accession>A0A1N7Q7V5</accession>
<dbReference type="Gene3D" id="3.40.50.1000">
    <property type="entry name" value="HAD superfamily/HAD-like"/>
    <property type="match status" value="1"/>
</dbReference>